<evidence type="ECO:0000256" key="4">
    <source>
        <dbReference type="ARBA" id="ARBA00023157"/>
    </source>
</evidence>
<feature type="region of interest" description="Disordered" evidence="7">
    <location>
        <begin position="116"/>
        <end position="143"/>
    </location>
</feature>
<keyword evidence="8" id="KW-1133">Transmembrane helix</keyword>
<evidence type="ECO:0000256" key="2">
    <source>
        <dbReference type="ARBA" id="ARBA00022737"/>
    </source>
</evidence>
<dbReference type="PROSITE" id="PS50853">
    <property type="entry name" value="FN3"/>
    <property type="match status" value="1"/>
</dbReference>
<feature type="signal peptide" evidence="9">
    <location>
        <begin position="1"/>
        <end position="16"/>
    </location>
</feature>
<dbReference type="InterPro" id="IPR013098">
    <property type="entry name" value="Ig_I-set"/>
</dbReference>
<dbReference type="InterPro" id="IPR003598">
    <property type="entry name" value="Ig_sub2"/>
</dbReference>
<keyword evidence="4" id="KW-1015">Disulfide bond</keyword>
<dbReference type="GO" id="GO:0005911">
    <property type="term" value="C:cell-cell junction"/>
    <property type="evidence" value="ECO:0007669"/>
    <property type="project" value="TreeGrafter"/>
</dbReference>
<feature type="compositionally biased region" description="Basic and acidic residues" evidence="7">
    <location>
        <begin position="1125"/>
        <end position="1136"/>
    </location>
</feature>
<comment type="subcellular location">
    <subcellularLocation>
        <location evidence="1">Membrane</location>
        <topology evidence="1">Single-pass type I membrane protein</topology>
    </subcellularLocation>
</comment>
<sequence>MFHSVVACLLFFNVQSFHGLTARIKPNRTSFVFESGIKPNITCESDCGNYNWMCTYKWVIEKNGGSDTYIDKNNSRIDKPLKENVTLFCYVKYNNIGNYSKRIKISIKERLLSTATPISDDKNDNDERTNITKEPEYAPRNTTIRSYGDIDDLQEGPGFFELSCDADCNPECDRYKIYHNGALLNESKDSRIKKDRRNSGRYQCAASNSVGNRFQNSTNSLDIDIKYAPGNVSIFFSSDNGDMQEGNGSINITCYADCNPECDGYFIHHNDRRYQTKEKRIIKDRTNSGLYKCEALNSLGRSVSNTTNISIHYTTVILESNKKELAINISDILPPDVSCRIDCNFPRCDSEIIIVKRNSEHYRSIWSRHSIFVNRAAKLFDDGTYVCLVGNRMSEINFTLTIHHGPRTASVLRKNHLVSGDIIDEEDTSMTILLICSSSCNPTCKIAWYKDKQPLFRYMYNSVIDIRRDRRMSGVYHCEASGVEGKVESDPVHLTIQYPPGDVTITPGNDTFYTKLYGKPLHGITCEADCVPECTYWWNREGYSYTTGNSLFATRSYYYSGSSRFRCLASNAIEPYRNYSRWITVKVKDGPDNVTIIPSLPAIENSTFTLTCVASCYHGCQSYSWYHNWRSMNQRTKVLRFHRLSEEDSGRYQCQVADDFGEKSGYYTMTVQYKPVITSPKNQTTITAPDLLDLTFSVDGSPSSNVTILHETKTLTFLPHVTGQLSFNVSIESCLDQGEYRVEAVNDAGSDNFIFIANVKCSPIIVRYSNLSQKGYQVGDSLSYTVAYKAEPKAEVSWSFVRWNKKESKEIREPQIQNDKEYTMIEISGLNFSNFGKYKLELKNVLGSITQEFHIQGAPQRPTDLVVDCPHSAIISWRPGFDGGTTQNFIIEYSDNSSFWQTHRSESVVPIDENFMSAQINDIQPNVPYSFRIRANNIFGVAESDTTVNCTRQNIDKMASFIDNPNALVGIGILVLLLLIATAVLLAVLKLKRKRGSNNQDNASEIVENILYITADDAKEQIQAPEATTENPQNGSDVYAVVEKKPKPDDVEDQPVYTDVCKADQKKTLFQTVNKDGLIYVDLDLKDTPSTSTEAFVIHGADDRTQYVDIDFTRRADPPPDTDNEQSRNEKEKEKA</sequence>
<keyword evidence="8" id="KW-0812">Transmembrane</keyword>
<feature type="compositionally biased region" description="Basic and acidic residues" evidence="7">
    <location>
        <begin position="119"/>
        <end position="137"/>
    </location>
</feature>
<dbReference type="PROSITE" id="PS50835">
    <property type="entry name" value="IG_LIKE"/>
    <property type="match status" value="2"/>
</dbReference>
<evidence type="ECO:0000256" key="8">
    <source>
        <dbReference type="SAM" id="Phobius"/>
    </source>
</evidence>
<dbReference type="InterPro" id="IPR051275">
    <property type="entry name" value="Cell_adhesion_signaling"/>
</dbReference>
<organism evidence="12 13">
    <name type="scientific">Magallana gigas</name>
    <name type="common">Pacific oyster</name>
    <name type="synonym">Crassostrea gigas</name>
    <dbReference type="NCBI Taxonomy" id="29159"/>
    <lineage>
        <taxon>Eukaryota</taxon>
        <taxon>Metazoa</taxon>
        <taxon>Spiralia</taxon>
        <taxon>Lophotrochozoa</taxon>
        <taxon>Mollusca</taxon>
        <taxon>Bivalvia</taxon>
        <taxon>Autobranchia</taxon>
        <taxon>Pteriomorphia</taxon>
        <taxon>Ostreida</taxon>
        <taxon>Ostreoidea</taxon>
        <taxon>Ostreidae</taxon>
        <taxon>Magallana</taxon>
    </lineage>
</organism>
<dbReference type="Pfam" id="PF13895">
    <property type="entry name" value="Ig_2"/>
    <property type="match status" value="2"/>
</dbReference>
<evidence type="ECO:0000256" key="5">
    <source>
        <dbReference type="ARBA" id="ARBA00023180"/>
    </source>
</evidence>
<keyword evidence="6" id="KW-0393">Immunoglobulin domain</keyword>
<dbReference type="InterPro" id="IPR003961">
    <property type="entry name" value="FN3_dom"/>
</dbReference>
<evidence type="ECO:0000256" key="1">
    <source>
        <dbReference type="ARBA" id="ARBA00004479"/>
    </source>
</evidence>
<accession>A0A8W8KY89</accession>
<keyword evidence="3 8" id="KW-0472">Membrane</keyword>
<dbReference type="PANTHER" id="PTHR11640">
    <property type="entry name" value="NEPHRIN"/>
    <property type="match status" value="1"/>
</dbReference>
<dbReference type="InterPro" id="IPR003599">
    <property type="entry name" value="Ig_sub"/>
</dbReference>
<dbReference type="InterPro" id="IPR036116">
    <property type="entry name" value="FN3_sf"/>
</dbReference>
<dbReference type="SUPFAM" id="SSF49265">
    <property type="entry name" value="Fibronectin type III"/>
    <property type="match status" value="1"/>
</dbReference>
<dbReference type="GO" id="GO:0050839">
    <property type="term" value="F:cell adhesion molecule binding"/>
    <property type="evidence" value="ECO:0007669"/>
    <property type="project" value="TreeGrafter"/>
</dbReference>
<evidence type="ECO:0000259" key="11">
    <source>
        <dbReference type="PROSITE" id="PS50853"/>
    </source>
</evidence>
<name>A0A8W8KY89_MAGGI</name>
<feature type="chain" id="PRO_5036470839" description="Hemicentin-1" evidence="9">
    <location>
        <begin position="17"/>
        <end position="1136"/>
    </location>
</feature>
<dbReference type="SMART" id="SM00408">
    <property type="entry name" value="IGc2"/>
    <property type="match status" value="2"/>
</dbReference>
<evidence type="ECO:0000256" key="3">
    <source>
        <dbReference type="ARBA" id="ARBA00023136"/>
    </source>
</evidence>
<keyword evidence="9" id="KW-0732">Signal</keyword>
<protein>
    <recommendedName>
        <fullName evidence="14">Hemicentin-1</fullName>
    </recommendedName>
</protein>
<dbReference type="EnsemblMetazoa" id="G25501.1">
    <property type="protein sequence ID" value="G25501.1:cds"/>
    <property type="gene ID" value="G25501"/>
</dbReference>
<dbReference type="PANTHER" id="PTHR11640:SF158">
    <property type="entry name" value="V-SET AND IMMUNOGLOBULIN DOMAIN-CONTAINING PROTEIN 10-LIKE 2"/>
    <property type="match status" value="1"/>
</dbReference>
<feature type="region of interest" description="Disordered" evidence="7">
    <location>
        <begin position="1111"/>
        <end position="1136"/>
    </location>
</feature>
<feature type="domain" description="Ig-like" evidence="10">
    <location>
        <begin position="591"/>
        <end position="672"/>
    </location>
</feature>
<reference evidence="12" key="1">
    <citation type="submission" date="2022-08" db="UniProtKB">
        <authorList>
            <consortium name="EnsemblMetazoa"/>
        </authorList>
    </citation>
    <scope>IDENTIFICATION</scope>
    <source>
        <strain evidence="12">05x7-T-G4-1.051#20</strain>
    </source>
</reference>
<proteinExistence type="predicted"/>
<feature type="domain" description="Fibronectin type-III" evidence="11">
    <location>
        <begin position="858"/>
        <end position="954"/>
    </location>
</feature>
<dbReference type="CDD" id="cd00063">
    <property type="entry name" value="FN3"/>
    <property type="match status" value="1"/>
</dbReference>
<feature type="domain" description="Ig-like" evidence="10">
    <location>
        <begin position="406"/>
        <end position="495"/>
    </location>
</feature>
<dbReference type="GO" id="GO:0005886">
    <property type="term" value="C:plasma membrane"/>
    <property type="evidence" value="ECO:0007669"/>
    <property type="project" value="TreeGrafter"/>
</dbReference>
<feature type="transmembrane region" description="Helical" evidence="8">
    <location>
        <begin position="967"/>
        <end position="989"/>
    </location>
</feature>
<dbReference type="InterPro" id="IPR013783">
    <property type="entry name" value="Ig-like_fold"/>
</dbReference>
<keyword evidence="2" id="KW-0677">Repeat</keyword>
<keyword evidence="13" id="KW-1185">Reference proteome</keyword>
<evidence type="ECO:0000256" key="9">
    <source>
        <dbReference type="SAM" id="SignalP"/>
    </source>
</evidence>
<dbReference type="GO" id="GO:0098609">
    <property type="term" value="P:cell-cell adhesion"/>
    <property type="evidence" value="ECO:0007669"/>
    <property type="project" value="TreeGrafter"/>
</dbReference>
<evidence type="ECO:0008006" key="14">
    <source>
        <dbReference type="Google" id="ProtNLM"/>
    </source>
</evidence>
<evidence type="ECO:0000256" key="7">
    <source>
        <dbReference type="SAM" id="MobiDB-lite"/>
    </source>
</evidence>
<evidence type="ECO:0000313" key="12">
    <source>
        <dbReference type="EnsemblMetazoa" id="G25501.1:cds"/>
    </source>
</evidence>
<dbReference type="SMART" id="SM00060">
    <property type="entry name" value="FN3"/>
    <property type="match status" value="1"/>
</dbReference>
<dbReference type="AlphaFoldDB" id="A0A8W8KY89"/>
<dbReference type="Proteomes" id="UP000005408">
    <property type="component" value="Unassembled WGS sequence"/>
</dbReference>
<dbReference type="InterPro" id="IPR007110">
    <property type="entry name" value="Ig-like_dom"/>
</dbReference>
<keyword evidence="5" id="KW-0325">Glycoprotein</keyword>
<dbReference type="Gene3D" id="2.60.40.10">
    <property type="entry name" value="Immunoglobulins"/>
    <property type="match status" value="6"/>
</dbReference>
<evidence type="ECO:0000259" key="10">
    <source>
        <dbReference type="PROSITE" id="PS50835"/>
    </source>
</evidence>
<dbReference type="InterPro" id="IPR036179">
    <property type="entry name" value="Ig-like_dom_sf"/>
</dbReference>
<dbReference type="SUPFAM" id="SSF48726">
    <property type="entry name" value="Immunoglobulin"/>
    <property type="match status" value="3"/>
</dbReference>
<evidence type="ECO:0000313" key="13">
    <source>
        <dbReference type="Proteomes" id="UP000005408"/>
    </source>
</evidence>
<evidence type="ECO:0000256" key="6">
    <source>
        <dbReference type="ARBA" id="ARBA00023319"/>
    </source>
</evidence>
<dbReference type="SMART" id="SM00409">
    <property type="entry name" value="IG"/>
    <property type="match status" value="2"/>
</dbReference>
<dbReference type="Pfam" id="PF07679">
    <property type="entry name" value="I-set"/>
    <property type="match status" value="1"/>
</dbReference>